<dbReference type="NCBIfam" id="TIGR03506">
    <property type="entry name" value="FlgEFG_subfam"/>
    <property type="match status" value="1"/>
</dbReference>
<feature type="domain" description="Flagellar basal-body/hook protein C-terminal" evidence="6">
    <location>
        <begin position="189"/>
        <end position="232"/>
    </location>
</feature>
<dbReference type="Pfam" id="PF00460">
    <property type="entry name" value="Flg_bb_rod"/>
    <property type="match status" value="1"/>
</dbReference>
<evidence type="ECO:0000256" key="4">
    <source>
        <dbReference type="RuleBase" id="RU362116"/>
    </source>
</evidence>
<dbReference type="Proteomes" id="UP000683291">
    <property type="component" value="Chromosome 1"/>
</dbReference>
<keyword evidence="8" id="KW-0282">Flagellum</keyword>
<dbReference type="EMBL" id="CP073581">
    <property type="protein sequence ID" value="QUJ76294.1"/>
    <property type="molecule type" value="Genomic_DNA"/>
</dbReference>
<dbReference type="Pfam" id="PF22692">
    <property type="entry name" value="LlgE_F_G_D1"/>
    <property type="match status" value="1"/>
</dbReference>
<reference evidence="8" key="1">
    <citation type="submission" date="2021-04" db="EMBL/GenBank/DDBJ databases">
        <title>Complete genome sequence for Sulfitobacter sp. strain JK7-1.</title>
        <authorList>
            <person name="Park S.-J."/>
        </authorList>
    </citation>
    <scope>NUCLEOTIDE SEQUENCE</scope>
    <source>
        <strain evidence="8">JK7-1</strain>
    </source>
</reference>
<feature type="domain" description="Flagellar basal body rod protein N-terminal" evidence="5">
    <location>
        <begin position="15"/>
        <end position="35"/>
    </location>
</feature>
<name>A0A975PM28_9RHOB</name>
<dbReference type="InterPro" id="IPR001444">
    <property type="entry name" value="Flag_bb_rod_N"/>
</dbReference>
<dbReference type="SUPFAM" id="SSF117143">
    <property type="entry name" value="Flagellar hook protein flgE"/>
    <property type="match status" value="1"/>
</dbReference>
<dbReference type="InterPro" id="IPR010930">
    <property type="entry name" value="Flg_bb/hook_C_dom"/>
</dbReference>
<keyword evidence="8" id="KW-0966">Cell projection</keyword>
<dbReference type="RefSeq" id="WP_212704492.1">
    <property type="nucleotide sequence ID" value="NZ_CP073581.1"/>
</dbReference>
<dbReference type="Pfam" id="PF06429">
    <property type="entry name" value="Flg_bbr_C"/>
    <property type="match status" value="1"/>
</dbReference>
<proteinExistence type="inferred from homology"/>
<evidence type="ECO:0000259" key="5">
    <source>
        <dbReference type="Pfam" id="PF00460"/>
    </source>
</evidence>
<dbReference type="PANTHER" id="PTHR30435:SF19">
    <property type="entry name" value="FLAGELLAR BASAL-BODY ROD PROTEIN FLGG"/>
    <property type="match status" value="1"/>
</dbReference>
<dbReference type="GO" id="GO:0030694">
    <property type="term" value="C:bacterial-type flagellum basal body, rod"/>
    <property type="evidence" value="ECO:0007669"/>
    <property type="project" value="UniProtKB-UniRule"/>
</dbReference>
<dbReference type="KEGG" id="sual:KDD17_15555"/>
<comment type="subunit">
    <text evidence="4">The basal body constitutes a major portion of the flagellar organelle and consists of five rings (E,L,P,S, and M) mounted on a central rod. The rod consists of about 26 subunits of FlgG in the distal portion, and FlgB, FlgC and FlgF are thought to build up the proximal portion of the rod with about 6 subunits each.</text>
</comment>
<keyword evidence="8" id="KW-0969">Cilium</keyword>
<dbReference type="InterPro" id="IPR037925">
    <property type="entry name" value="FlgE/F/G-like"/>
</dbReference>
<feature type="domain" description="Flagellar hook protein FlgE/F/G-like D1" evidence="7">
    <location>
        <begin position="81"/>
        <end position="147"/>
    </location>
</feature>
<organism evidence="8 9">
    <name type="scientific">Sulfitobacter albidus</name>
    <dbReference type="NCBI Taxonomy" id="2829501"/>
    <lineage>
        <taxon>Bacteria</taxon>
        <taxon>Pseudomonadati</taxon>
        <taxon>Pseudomonadota</taxon>
        <taxon>Alphaproteobacteria</taxon>
        <taxon>Rhodobacterales</taxon>
        <taxon>Roseobacteraceae</taxon>
        <taxon>Sulfitobacter</taxon>
    </lineage>
</organism>
<dbReference type="InterPro" id="IPR053967">
    <property type="entry name" value="LlgE_F_G-like_D1"/>
</dbReference>
<comment type="similarity">
    <text evidence="2 4">Belongs to the flagella basal body rod proteins family.</text>
</comment>
<accession>A0A975PM28</accession>
<keyword evidence="9" id="KW-1185">Reference proteome</keyword>
<dbReference type="NCBIfam" id="NF009332">
    <property type="entry name" value="PRK12690.1"/>
    <property type="match status" value="1"/>
</dbReference>
<dbReference type="InterPro" id="IPR012836">
    <property type="entry name" value="FlgF"/>
</dbReference>
<evidence type="ECO:0000256" key="1">
    <source>
        <dbReference type="ARBA" id="ARBA00004117"/>
    </source>
</evidence>
<evidence type="ECO:0000256" key="3">
    <source>
        <dbReference type="ARBA" id="ARBA00023143"/>
    </source>
</evidence>
<dbReference type="NCBIfam" id="TIGR02490">
    <property type="entry name" value="flgF"/>
    <property type="match status" value="1"/>
</dbReference>
<keyword evidence="3 4" id="KW-0975">Bacterial flagellum</keyword>
<evidence type="ECO:0000256" key="2">
    <source>
        <dbReference type="ARBA" id="ARBA00009677"/>
    </source>
</evidence>
<evidence type="ECO:0000259" key="7">
    <source>
        <dbReference type="Pfam" id="PF22692"/>
    </source>
</evidence>
<evidence type="ECO:0000259" key="6">
    <source>
        <dbReference type="Pfam" id="PF06429"/>
    </source>
</evidence>
<dbReference type="GO" id="GO:0071978">
    <property type="term" value="P:bacterial-type flagellum-dependent swarming motility"/>
    <property type="evidence" value="ECO:0007669"/>
    <property type="project" value="TreeGrafter"/>
</dbReference>
<gene>
    <name evidence="8" type="ORF">KDD17_15555</name>
</gene>
<protein>
    <recommendedName>
        <fullName evidence="4">Flagellar basal-body rod protein FlgF</fullName>
    </recommendedName>
</protein>
<sequence>MESTGYITITRQRGLQREMQVLANNIANAATTGFRAEGMIFSEYVKPVTGGPSLSMGQGNVGRTSFEQGGMRQTAGTFDFAIEGDGYFLVQTPRGERLTRAGAFSPDATGQLVTYDGYPVLDAGRAPLFVPTGAGELAVSSDGTLSVDGAPVGQMAIVAPLAPLNLIREDGVMFIAEEGDAPAENARVMQGFLEGSNVNSLNELARMIDVQRAYEMGQSFLKTEDERIRSAVKTLTQSQ</sequence>
<dbReference type="AlphaFoldDB" id="A0A975PM28"/>
<comment type="subcellular location">
    <subcellularLocation>
        <location evidence="1 4">Bacterial flagellum basal body</location>
    </subcellularLocation>
</comment>
<dbReference type="PANTHER" id="PTHR30435">
    <property type="entry name" value="FLAGELLAR PROTEIN"/>
    <property type="match status" value="1"/>
</dbReference>
<dbReference type="InterPro" id="IPR020013">
    <property type="entry name" value="Flagellar_FlgE/F/G"/>
</dbReference>
<evidence type="ECO:0000313" key="9">
    <source>
        <dbReference type="Proteomes" id="UP000683291"/>
    </source>
</evidence>
<evidence type="ECO:0000313" key="8">
    <source>
        <dbReference type="EMBL" id="QUJ76294.1"/>
    </source>
</evidence>